<sequence length="337" mass="39408">MRFTLIICTYMRPNPLLRLLQSVQGQTLYPDEILIVDGSTNDETEIILTQNYFDNLNYFRVSSEHRGLTKQRNYGIARVGTAMEIICFLDDDTVLEQRYFEELIKTFADNETISGVGGVAINENNWILAEPNKYYNKYHYFQFDEFVYKEGQRNVVRNYLGLQSNLGPGRMPDYSHGKTCGFPLNTKIYKVDLLIGMSFAFRKKVFDSIHFSSYFEGYGLYEDADFSIRALQFGSNVINTKVQLNHYHDPSGRPNQYQYGKMVVRNGWYVWRTKNRKPSFDAKMKWHSITILLTLIRLSNIFTTKKQKEAFTEAFGRTVGWLSLIFNKPKINMKEKL</sequence>
<dbReference type="PANTHER" id="PTHR43685:SF2">
    <property type="entry name" value="GLYCOSYLTRANSFERASE 2-LIKE DOMAIN-CONTAINING PROTEIN"/>
    <property type="match status" value="1"/>
</dbReference>
<dbReference type="SUPFAM" id="SSF53448">
    <property type="entry name" value="Nucleotide-diphospho-sugar transferases"/>
    <property type="match status" value="1"/>
</dbReference>
<dbReference type="PANTHER" id="PTHR43685">
    <property type="entry name" value="GLYCOSYLTRANSFERASE"/>
    <property type="match status" value="1"/>
</dbReference>
<organism evidence="2 3">
    <name type="scientific">Flavobacterium sinopsychrotolerans</name>
    <dbReference type="NCBI Taxonomy" id="604089"/>
    <lineage>
        <taxon>Bacteria</taxon>
        <taxon>Pseudomonadati</taxon>
        <taxon>Bacteroidota</taxon>
        <taxon>Flavobacteriia</taxon>
        <taxon>Flavobacteriales</taxon>
        <taxon>Flavobacteriaceae</taxon>
        <taxon>Flavobacterium</taxon>
    </lineage>
</organism>
<accession>A0A1H8RMS7</accession>
<evidence type="ECO:0000313" key="3">
    <source>
        <dbReference type="Proteomes" id="UP000198657"/>
    </source>
</evidence>
<feature type="domain" description="Glycosyltransferase 2-like" evidence="1">
    <location>
        <begin position="5"/>
        <end position="134"/>
    </location>
</feature>
<keyword evidence="3" id="KW-1185">Reference proteome</keyword>
<dbReference type="EMBL" id="FODN01000012">
    <property type="protein sequence ID" value="SEO67587.1"/>
    <property type="molecule type" value="Genomic_DNA"/>
</dbReference>
<dbReference type="InterPro" id="IPR001173">
    <property type="entry name" value="Glyco_trans_2-like"/>
</dbReference>
<gene>
    <name evidence="2" type="ORF">SAMN04487942_0108</name>
</gene>
<dbReference type="Gene3D" id="3.90.550.10">
    <property type="entry name" value="Spore Coat Polysaccharide Biosynthesis Protein SpsA, Chain A"/>
    <property type="match status" value="1"/>
</dbReference>
<dbReference type="RefSeq" id="WP_091174278.1">
    <property type="nucleotide sequence ID" value="NZ_CBCSFM010000014.1"/>
</dbReference>
<dbReference type="GO" id="GO:0016740">
    <property type="term" value="F:transferase activity"/>
    <property type="evidence" value="ECO:0007669"/>
    <property type="project" value="UniProtKB-KW"/>
</dbReference>
<dbReference type="Proteomes" id="UP000198657">
    <property type="component" value="Unassembled WGS sequence"/>
</dbReference>
<dbReference type="Pfam" id="PF00535">
    <property type="entry name" value="Glycos_transf_2"/>
    <property type="match status" value="1"/>
</dbReference>
<keyword evidence="2" id="KW-0808">Transferase</keyword>
<dbReference type="CDD" id="cd00761">
    <property type="entry name" value="Glyco_tranf_GTA_type"/>
    <property type="match status" value="1"/>
</dbReference>
<name>A0A1H8RMS7_9FLAO</name>
<evidence type="ECO:0000313" key="2">
    <source>
        <dbReference type="EMBL" id="SEO67587.1"/>
    </source>
</evidence>
<dbReference type="OrthoDB" id="1493960at2"/>
<dbReference type="InterPro" id="IPR050834">
    <property type="entry name" value="Glycosyltransf_2"/>
</dbReference>
<dbReference type="AlphaFoldDB" id="A0A1H8RMS7"/>
<proteinExistence type="predicted"/>
<reference evidence="3" key="1">
    <citation type="submission" date="2016-10" db="EMBL/GenBank/DDBJ databases">
        <authorList>
            <person name="Varghese N."/>
            <person name="Submissions S."/>
        </authorList>
    </citation>
    <scope>NUCLEOTIDE SEQUENCE [LARGE SCALE GENOMIC DNA]</scope>
    <source>
        <strain evidence="3">CGMCC 1.8704</strain>
    </source>
</reference>
<protein>
    <submittedName>
        <fullName evidence="2">Glycosyltransferase, GT2 family</fullName>
    </submittedName>
</protein>
<evidence type="ECO:0000259" key="1">
    <source>
        <dbReference type="Pfam" id="PF00535"/>
    </source>
</evidence>
<dbReference type="InterPro" id="IPR029044">
    <property type="entry name" value="Nucleotide-diphossugar_trans"/>
</dbReference>
<dbReference type="STRING" id="604089.SAMN04487942_0108"/>